<name>A0A835RQZ6_VANPL</name>
<protein>
    <submittedName>
        <fullName evidence="2">Uncharacterized protein</fullName>
    </submittedName>
</protein>
<dbReference type="EMBL" id="JADCNM010000002">
    <property type="protein sequence ID" value="KAG0493186.1"/>
    <property type="molecule type" value="Genomic_DNA"/>
</dbReference>
<evidence type="ECO:0000256" key="1">
    <source>
        <dbReference type="SAM" id="MobiDB-lite"/>
    </source>
</evidence>
<feature type="region of interest" description="Disordered" evidence="1">
    <location>
        <begin position="1"/>
        <end position="45"/>
    </location>
</feature>
<reference evidence="2 3" key="1">
    <citation type="journal article" date="2020" name="Nat. Food">
        <title>A phased Vanilla planifolia genome enables genetic improvement of flavour and production.</title>
        <authorList>
            <person name="Hasing T."/>
            <person name="Tang H."/>
            <person name="Brym M."/>
            <person name="Khazi F."/>
            <person name="Huang T."/>
            <person name="Chambers A.H."/>
        </authorList>
    </citation>
    <scope>NUCLEOTIDE SEQUENCE [LARGE SCALE GENOMIC DNA]</scope>
    <source>
        <tissue evidence="2">Leaf</tissue>
    </source>
</reference>
<accession>A0A835RQZ6</accession>
<gene>
    <name evidence="2" type="ORF">HPP92_004180</name>
</gene>
<dbReference type="AlphaFoldDB" id="A0A835RQZ6"/>
<feature type="compositionally biased region" description="Basic and acidic residues" evidence="1">
    <location>
        <begin position="1"/>
        <end position="10"/>
    </location>
</feature>
<proteinExistence type="predicted"/>
<feature type="compositionally biased region" description="Polar residues" evidence="1">
    <location>
        <begin position="36"/>
        <end position="45"/>
    </location>
</feature>
<comment type="caution">
    <text evidence="2">The sequence shown here is derived from an EMBL/GenBank/DDBJ whole genome shotgun (WGS) entry which is preliminary data.</text>
</comment>
<evidence type="ECO:0000313" key="3">
    <source>
        <dbReference type="Proteomes" id="UP000639772"/>
    </source>
</evidence>
<organism evidence="2 3">
    <name type="scientific">Vanilla planifolia</name>
    <name type="common">Vanilla</name>
    <dbReference type="NCBI Taxonomy" id="51239"/>
    <lineage>
        <taxon>Eukaryota</taxon>
        <taxon>Viridiplantae</taxon>
        <taxon>Streptophyta</taxon>
        <taxon>Embryophyta</taxon>
        <taxon>Tracheophyta</taxon>
        <taxon>Spermatophyta</taxon>
        <taxon>Magnoliopsida</taxon>
        <taxon>Liliopsida</taxon>
        <taxon>Asparagales</taxon>
        <taxon>Orchidaceae</taxon>
        <taxon>Vanilloideae</taxon>
        <taxon>Vanilleae</taxon>
        <taxon>Vanilla</taxon>
    </lineage>
</organism>
<evidence type="ECO:0000313" key="2">
    <source>
        <dbReference type="EMBL" id="KAG0493186.1"/>
    </source>
</evidence>
<dbReference type="Proteomes" id="UP000639772">
    <property type="component" value="Unassembled WGS sequence"/>
</dbReference>
<sequence length="94" mass="10313">MGCKFLEDRKLMRRKSTNDGGEVKEKVDAQGGAFSPATNKNSASSFDFVQSGQPSKEFIQIKYIGLGKSNMAFQWLSIKQDGSSTIMGDPISQE</sequence>